<sequence>METTQQNDSLQARFKSIKSDHRDRRFYSYAVGEYGFEGYFRVHPDMRMELLENYELDEVREKANDSFKTRTTNITMNPSDVSRNTLINMVRDSEYGAGNDEEQQKYFAMESPWGADKRSSNFKTFFIAYDQESVAGFSILEMHIYDHGIEEGKTTASIYIELEFILVNEAMRGNGFGMDLSIAMHAFILAVLKEIYVDLVDFERILTSYQADFDSFGGTQVSDHIESAIDEARDSFISWLNTDYVSRGGTTPPEVAAIDRETGF</sequence>
<evidence type="ECO:0000313" key="1">
    <source>
        <dbReference type="EMBL" id="OAP93335.1"/>
    </source>
</evidence>
<reference evidence="1 2" key="1">
    <citation type="submission" date="2016-04" db="EMBL/GenBank/DDBJ databases">
        <title>Acidithiobacillus ferrooxidans genome sequencing and assembly.</title>
        <authorList>
            <person name="Zhou Z."/>
        </authorList>
    </citation>
    <scope>NUCLEOTIDE SEQUENCE [LARGE SCALE GENOMIC DNA]</scope>
    <source>
        <strain evidence="1 2">BY0502</strain>
    </source>
</reference>
<dbReference type="RefSeq" id="WP_064217835.1">
    <property type="nucleotide sequence ID" value="NZ_LVXZ01000012.1"/>
</dbReference>
<accession>A0A179BPV8</accession>
<gene>
    <name evidence="1" type="ORF">A4H96_00915</name>
</gene>
<organism evidence="1 2">
    <name type="scientific">Acidithiobacillus ferrooxidans</name>
    <name type="common">Thiobacillus ferrooxidans</name>
    <dbReference type="NCBI Taxonomy" id="920"/>
    <lineage>
        <taxon>Bacteria</taxon>
        <taxon>Pseudomonadati</taxon>
        <taxon>Pseudomonadota</taxon>
        <taxon>Acidithiobacillia</taxon>
        <taxon>Acidithiobacillales</taxon>
        <taxon>Acidithiobacillaceae</taxon>
        <taxon>Acidithiobacillus</taxon>
    </lineage>
</organism>
<dbReference type="Proteomes" id="UP000078302">
    <property type="component" value="Unassembled WGS sequence"/>
</dbReference>
<name>A0A179BPV8_ACIFR</name>
<comment type="caution">
    <text evidence="1">The sequence shown here is derived from an EMBL/GenBank/DDBJ whole genome shotgun (WGS) entry which is preliminary data.</text>
</comment>
<dbReference type="EMBL" id="LVXZ01000012">
    <property type="protein sequence ID" value="OAP93335.1"/>
    <property type="molecule type" value="Genomic_DNA"/>
</dbReference>
<proteinExistence type="predicted"/>
<evidence type="ECO:0000313" key="2">
    <source>
        <dbReference type="Proteomes" id="UP000078302"/>
    </source>
</evidence>
<keyword evidence="2" id="KW-1185">Reference proteome</keyword>
<protein>
    <submittedName>
        <fullName evidence="1">Uncharacterized protein</fullName>
    </submittedName>
</protein>
<dbReference type="AlphaFoldDB" id="A0A179BPV8"/>